<organism evidence="4 5">
    <name type="scientific">Escherichia albertii</name>
    <dbReference type="NCBI Taxonomy" id="208962"/>
    <lineage>
        <taxon>Bacteria</taxon>
        <taxon>Pseudomonadati</taxon>
        <taxon>Pseudomonadota</taxon>
        <taxon>Gammaproteobacteria</taxon>
        <taxon>Enterobacterales</taxon>
        <taxon>Enterobacteriaceae</taxon>
        <taxon>Escherichia</taxon>
    </lineage>
</organism>
<sequence length="286" mass="31742">MKITDHKLPEGIALTLRMPEGNQKPPLIILCHGFCGIRNVLLPSFANAFTEAGFATITFDYRGFGESEGERGRLVPAMQTEDIISVISWAEQQTDIDNQRIGLWGTSLGGCHVFSAAAQDQRVKCLVSQLAFADGDTLVTGGMSEPERTSFLSTLNKMAEKKKNTGKEMFVGVTRVLSDNESKEFFGKVKTRHPEMDIKIPFLTVMETLQYKPAESAARVQCPVLVVIAGRDSVNPPEQGKALYDAVASADKTLYEEAAARHYDLYEGEFFERVVAVQTQWFKKHL</sequence>
<dbReference type="RefSeq" id="WP_062898209.1">
    <property type="nucleotide sequence ID" value="NZ_CP117563.1"/>
</dbReference>
<dbReference type="AlphaFoldDB" id="A0AAX3MSS1"/>
<evidence type="ECO:0000256" key="1">
    <source>
        <dbReference type="ARBA" id="ARBA00022801"/>
    </source>
</evidence>
<keyword evidence="1 4" id="KW-0378">Hydrolase</keyword>
<reference evidence="4" key="1">
    <citation type="submission" date="2023-02" db="EMBL/GenBank/DDBJ databases">
        <title>Escherichia albertii as a potential enteropathogen in the light of epidemiological and genomic studies.</title>
        <authorList>
            <person name="Leszczynska K."/>
            <person name="Swiecicka I."/>
            <person name="Daniluk T."/>
            <person name="Lebensztejn D."/>
            <person name="Chmielewska S."/>
            <person name="Leszczynska D."/>
            <person name="Gawor J."/>
            <person name="Kliber M."/>
        </authorList>
    </citation>
    <scope>NUCLEOTIDE SEQUENCE</scope>
    <source>
        <strain evidence="4">BIA_7</strain>
        <plasmid evidence="4">pEA7_1</plasmid>
    </source>
</reference>
<dbReference type="InterPro" id="IPR050261">
    <property type="entry name" value="FrsA_esterase"/>
</dbReference>
<feature type="domain" description="AB hydrolase-1" evidence="3">
    <location>
        <begin position="26"/>
        <end position="268"/>
    </location>
</feature>
<dbReference type="InterPro" id="IPR029058">
    <property type="entry name" value="AB_hydrolase_fold"/>
</dbReference>
<dbReference type="EMBL" id="CP117563">
    <property type="protein sequence ID" value="WDB31880.1"/>
    <property type="molecule type" value="Genomic_DNA"/>
</dbReference>
<dbReference type="Proteomes" id="UP001219219">
    <property type="component" value="Plasmid pEA7_1"/>
</dbReference>
<dbReference type="PANTHER" id="PTHR22946">
    <property type="entry name" value="DIENELACTONE HYDROLASE DOMAIN-CONTAINING PROTEIN-RELATED"/>
    <property type="match status" value="1"/>
</dbReference>
<dbReference type="Gene3D" id="3.40.50.1820">
    <property type="entry name" value="alpha/beta hydrolase"/>
    <property type="match status" value="1"/>
</dbReference>
<geneLocation type="plasmid" evidence="4 5">
    <name>pEA7_1</name>
</geneLocation>
<evidence type="ECO:0000259" key="3">
    <source>
        <dbReference type="Pfam" id="PF00561"/>
    </source>
</evidence>
<dbReference type="Pfam" id="PF00561">
    <property type="entry name" value="Abhydrolase_1"/>
    <property type="match status" value="1"/>
</dbReference>
<dbReference type="PANTHER" id="PTHR22946:SF9">
    <property type="entry name" value="POLYKETIDE TRANSFERASE AF380"/>
    <property type="match status" value="1"/>
</dbReference>
<comment type="similarity">
    <text evidence="2">Belongs to the AB hydrolase superfamily. FUS2 hydrolase family.</text>
</comment>
<gene>
    <name evidence="4" type="ORF">PS049_24755</name>
</gene>
<evidence type="ECO:0000313" key="4">
    <source>
        <dbReference type="EMBL" id="WDB31880.1"/>
    </source>
</evidence>
<dbReference type="SUPFAM" id="SSF53474">
    <property type="entry name" value="alpha/beta-Hydrolases"/>
    <property type="match status" value="1"/>
</dbReference>
<evidence type="ECO:0000313" key="5">
    <source>
        <dbReference type="Proteomes" id="UP001219219"/>
    </source>
</evidence>
<keyword evidence="4" id="KW-0614">Plasmid</keyword>
<accession>A0AAX3MSS1</accession>
<name>A0AAX3MSS1_ESCAL</name>
<evidence type="ECO:0000256" key="2">
    <source>
        <dbReference type="ARBA" id="ARBA00038115"/>
    </source>
</evidence>
<proteinExistence type="inferred from homology"/>
<dbReference type="InterPro" id="IPR000073">
    <property type="entry name" value="AB_hydrolase_1"/>
</dbReference>
<dbReference type="GO" id="GO:0052689">
    <property type="term" value="F:carboxylic ester hydrolase activity"/>
    <property type="evidence" value="ECO:0007669"/>
    <property type="project" value="UniProtKB-ARBA"/>
</dbReference>
<protein>
    <submittedName>
        <fullName evidence="4">Alpha/beta hydrolase</fullName>
    </submittedName>
</protein>